<gene>
    <name evidence="13" type="primary">GPI18</name>
    <name evidence="13" type="ORF">TWF481_007845</name>
</gene>
<dbReference type="GO" id="GO:0004376">
    <property type="term" value="F:GPI mannosyltransferase activity"/>
    <property type="evidence" value="ECO:0007669"/>
    <property type="project" value="InterPro"/>
</dbReference>
<feature type="transmembrane region" description="Helical" evidence="12">
    <location>
        <begin position="277"/>
        <end position="294"/>
    </location>
</feature>
<keyword evidence="5 12" id="KW-0337">GPI-anchor biosynthesis</keyword>
<evidence type="ECO:0000256" key="7">
    <source>
        <dbReference type="ARBA" id="ARBA00022679"/>
    </source>
</evidence>
<keyword evidence="8 12" id="KW-0812">Transmembrane</keyword>
<dbReference type="EMBL" id="JAVHJL010000005">
    <property type="protein sequence ID" value="KAK6502799.1"/>
    <property type="molecule type" value="Genomic_DNA"/>
</dbReference>
<proteinExistence type="inferred from homology"/>
<keyword evidence="14" id="KW-1185">Reference proteome</keyword>
<evidence type="ECO:0000256" key="2">
    <source>
        <dbReference type="ARBA" id="ARBA00004687"/>
    </source>
</evidence>
<comment type="caution">
    <text evidence="13">The sequence shown here is derived from an EMBL/GenBank/DDBJ whole genome shotgun (WGS) entry which is preliminary data.</text>
</comment>
<evidence type="ECO:0000256" key="9">
    <source>
        <dbReference type="ARBA" id="ARBA00022824"/>
    </source>
</evidence>
<comment type="caution">
    <text evidence="12">Lacks conserved residue(s) required for the propagation of feature annotation.</text>
</comment>
<dbReference type="GO" id="GO:0031501">
    <property type="term" value="C:mannosyltransferase complex"/>
    <property type="evidence" value="ECO:0007669"/>
    <property type="project" value="TreeGrafter"/>
</dbReference>
<evidence type="ECO:0000256" key="11">
    <source>
        <dbReference type="ARBA" id="ARBA00023136"/>
    </source>
</evidence>
<feature type="transmembrane region" description="Helical" evidence="12">
    <location>
        <begin position="197"/>
        <end position="213"/>
    </location>
</feature>
<feature type="transmembrane region" description="Helical" evidence="12">
    <location>
        <begin position="21"/>
        <end position="42"/>
    </location>
</feature>
<dbReference type="GO" id="GO:0000009">
    <property type="term" value="F:alpha-1,6-mannosyltransferase activity"/>
    <property type="evidence" value="ECO:0007669"/>
    <property type="project" value="InterPro"/>
</dbReference>
<sequence>MALLTPLEGSAGAVKSLCIIYVIRTLSLLLLAFSATFLFPSFSPLGYDTSSTHITGDTTDPLTTGFVERLVTALTRWDAIYFASIARHGHRWEQEWAFGVGQSYLVHGVQWILGLLGADGMSPSFQILFLSIVSCGSHLVSAIILYHLTALLFNPAGPKGTLGNSGETPNVVAFIAATLHILSPAGIFLIAPYNESIFSVLSFLGYWFYSYAVKNTAPDGEHGAVNEVFLLLSGLAFGVSGLFRSNGIINGVLFVFEVSQSALRVLSGINPVANIRLFIISGVAGALVGLPMVWRQYLGWVEYCSLVEPAMQRDWCAKRLPSIYSFVQSHYWGVGFLKYWTPNNIPLFLLASPTLYVLFKTSAKIISIQPPELPTLYSLDLKHANKDLLFRLTLPQLLLAVMAVTSYHVQIIARLSSGLPMWYIVSAAGLVQTGGRPKDSAKSKDGEAGEDLKSEEAGWVRPAVKFFLGYQVVQAVLYGGFLPPA</sequence>
<evidence type="ECO:0000256" key="6">
    <source>
        <dbReference type="ARBA" id="ARBA00022676"/>
    </source>
</evidence>
<keyword evidence="9 12" id="KW-0256">Endoplasmic reticulum</keyword>
<feature type="transmembrane region" description="Helical" evidence="12">
    <location>
        <begin position="228"/>
        <end position="256"/>
    </location>
</feature>
<evidence type="ECO:0000256" key="4">
    <source>
        <dbReference type="ARBA" id="ARBA00013795"/>
    </source>
</evidence>
<feature type="transmembrane region" description="Helical" evidence="12">
    <location>
        <begin position="128"/>
        <end position="151"/>
    </location>
</feature>
<evidence type="ECO:0000313" key="13">
    <source>
        <dbReference type="EMBL" id="KAK6502799.1"/>
    </source>
</evidence>
<feature type="transmembrane region" description="Helical" evidence="12">
    <location>
        <begin position="171"/>
        <end position="190"/>
    </location>
</feature>
<keyword evidence="10 12" id="KW-1133">Transmembrane helix</keyword>
<evidence type="ECO:0000256" key="3">
    <source>
        <dbReference type="ARBA" id="ARBA00008698"/>
    </source>
</evidence>
<dbReference type="GO" id="GO:0005789">
    <property type="term" value="C:endoplasmic reticulum membrane"/>
    <property type="evidence" value="ECO:0007669"/>
    <property type="project" value="UniProtKB-SubCell"/>
</dbReference>
<evidence type="ECO:0000256" key="10">
    <source>
        <dbReference type="ARBA" id="ARBA00022989"/>
    </source>
</evidence>
<evidence type="ECO:0000256" key="1">
    <source>
        <dbReference type="ARBA" id="ARBA00004477"/>
    </source>
</evidence>
<dbReference type="PANTHER" id="PTHR12468">
    <property type="entry name" value="GPI MANNOSYLTRANSFERASE 2"/>
    <property type="match status" value="1"/>
</dbReference>
<organism evidence="13 14">
    <name type="scientific">Arthrobotrys musiformis</name>
    <dbReference type="NCBI Taxonomy" id="47236"/>
    <lineage>
        <taxon>Eukaryota</taxon>
        <taxon>Fungi</taxon>
        <taxon>Dikarya</taxon>
        <taxon>Ascomycota</taxon>
        <taxon>Pezizomycotina</taxon>
        <taxon>Orbiliomycetes</taxon>
        <taxon>Orbiliales</taxon>
        <taxon>Orbiliaceae</taxon>
        <taxon>Arthrobotrys</taxon>
    </lineage>
</organism>
<evidence type="ECO:0000256" key="12">
    <source>
        <dbReference type="RuleBase" id="RU363112"/>
    </source>
</evidence>
<protein>
    <recommendedName>
        <fullName evidence="4 12">GPI mannosyltransferase 2</fullName>
        <ecNumber evidence="12">2.4.1.-</ecNumber>
    </recommendedName>
</protein>
<dbReference type="Pfam" id="PF04188">
    <property type="entry name" value="Mannosyl_trans2"/>
    <property type="match status" value="1"/>
</dbReference>
<dbReference type="EC" id="2.4.1.-" evidence="12"/>
<comment type="subcellular location">
    <subcellularLocation>
        <location evidence="1 12">Endoplasmic reticulum membrane</location>
        <topology evidence="1 12">Multi-pass membrane protein</topology>
    </subcellularLocation>
</comment>
<accession>A0AAV9W7C5</accession>
<dbReference type="GO" id="GO:0006506">
    <property type="term" value="P:GPI anchor biosynthetic process"/>
    <property type="evidence" value="ECO:0007669"/>
    <property type="project" value="UniProtKB-KW"/>
</dbReference>
<dbReference type="AlphaFoldDB" id="A0AAV9W7C5"/>
<evidence type="ECO:0000313" key="14">
    <source>
        <dbReference type="Proteomes" id="UP001370758"/>
    </source>
</evidence>
<dbReference type="Proteomes" id="UP001370758">
    <property type="component" value="Unassembled WGS sequence"/>
</dbReference>
<keyword evidence="6 12" id="KW-0328">Glycosyltransferase</keyword>
<comment type="function">
    <text evidence="12">Mannosyltransferase involved in glycosylphosphatidylinositol-anchor biosynthesis.</text>
</comment>
<dbReference type="InterPro" id="IPR007315">
    <property type="entry name" value="PIG-V/Gpi18"/>
</dbReference>
<evidence type="ECO:0000256" key="5">
    <source>
        <dbReference type="ARBA" id="ARBA00022502"/>
    </source>
</evidence>
<comment type="similarity">
    <text evidence="3 12">Belongs to the PIGV family.</text>
</comment>
<name>A0AAV9W7C5_9PEZI</name>
<keyword evidence="7 12" id="KW-0808">Transferase</keyword>
<reference evidence="13 14" key="1">
    <citation type="submission" date="2023-08" db="EMBL/GenBank/DDBJ databases">
        <authorList>
            <person name="Palmer J.M."/>
        </authorList>
    </citation>
    <scope>NUCLEOTIDE SEQUENCE [LARGE SCALE GENOMIC DNA]</scope>
    <source>
        <strain evidence="13 14">TWF481</strain>
    </source>
</reference>
<dbReference type="PANTHER" id="PTHR12468:SF2">
    <property type="entry name" value="GPI MANNOSYLTRANSFERASE 2"/>
    <property type="match status" value="1"/>
</dbReference>
<evidence type="ECO:0000256" key="8">
    <source>
        <dbReference type="ARBA" id="ARBA00022692"/>
    </source>
</evidence>
<keyword evidence="11 12" id="KW-0472">Membrane</keyword>
<comment type="pathway">
    <text evidence="2 12">Glycolipid biosynthesis; glycosylphosphatidylinositol-anchor biosynthesis.</text>
</comment>